<organism evidence="1">
    <name type="scientific">Ligilactobacillus agilis</name>
    <dbReference type="NCBI Taxonomy" id="1601"/>
    <lineage>
        <taxon>Bacteria</taxon>
        <taxon>Bacillati</taxon>
        <taxon>Bacillota</taxon>
        <taxon>Bacilli</taxon>
        <taxon>Lactobacillales</taxon>
        <taxon>Lactobacillaceae</taxon>
        <taxon>Ligilactobacillus</taxon>
    </lineage>
</organism>
<dbReference type="AlphaFoldDB" id="A0A6F9XJG4"/>
<gene>
    <name evidence="1" type="ORF">SY212_04190</name>
</gene>
<sequence length="148" mass="17375">MNEEFIEKLENAGIYVVSNVDYLDYTDALEDIVEAFLEIVDDLPAGESYFKTPSKEKLMEVWQENGFGNYDNELATSFYYSDCIEDALGDDAYEFLDWLSSWNRFFTYVSVCRLSDDKFYDLIEYHPFTNLSNGLLDDEDELEKKLFD</sequence>
<name>A0A6F9XJG4_9LACO</name>
<proteinExistence type="predicted"/>
<accession>A0A6F9XJG4</accession>
<dbReference type="RefSeq" id="WP_172584232.1">
    <property type="nucleotide sequence ID" value="NZ_BLAM01000054.1"/>
</dbReference>
<dbReference type="EMBL" id="BLAM01000054">
    <property type="protein sequence ID" value="GET05389.1"/>
    <property type="molecule type" value="Genomic_DNA"/>
</dbReference>
<comment type="caution">
    <text evidence="1">The sequence shown here is derived from an EMBL/GenBank/DDBJ whole genome shotgun (WGS) entry which is preliminary data.</text>
</comment>
<evidence type="ECO:0000313" key="1">
    <source>
        <dbReference type="EMBL" id="GET05389.1"/>
    </source>
</evidence>
<protein>
    <submittedName>
        <fullName evidence="1">Uncharacterized protein</fullName>
    </submittedName>
</protein>
<dbReference type="Proteomes" id="UP000494265">
    <property type="component" value="Unassembled WGS sequence"/>
</dbReference>
<reference evidence="1" key="1">
    <citation type="submission" date="2019-10" db="EMBL/GenBank/DDBJ databases">
        <title>Lactobacillus agilis SY212 Whole Genome Sequencing Project.</title>
        <authorList>
            <person name="Suzuki S."/>
            <person name="Endo A."/>
            <person name="Maeno S."/>
            <person name="Shiwa Y."/>
            <person name="Matsutani M."/>
            <person name="Kajikawa A."/>
        </authorList>
    </citation>
    <scope>NUCLEOTIDE SEQUENCE</scope>
    <source>
        <strain evidence="1">SY212</strain>
    </source>
</reference>